<evidence type="ECO:0000256" key="2">
    <source>
        <dbReference type="ARBA" id="ARBA00024446"/>
    </source>
</evidence>
<reference evidence="5 7" key="1">
    <citation type="submission" date="2016-10" db="EMBL/GenBank/DDBJ databases">
        <title>Complete Genome Sequence of Acetogen Clostridium formicoaceticum ATCC 27076.</title>
        <authorList>
            <person name="Bao T."/>
            <person name="Cheng C."/>
            <person name="Zhao J."/>
            <person name="Yang S.-T."/>
            <person name="Wang J."/>
            <person name="Wang M."/>
        </authorList>
    </citation>
    <scope>NUCLEOTIDE SEQUENCE [LARGE SCALE GENOMIC DNA]</scope>
    <source>
        <strain evidence="5 7">ATCC 27076</strain>
    </source>
</reference>
<comment type="similarity">
    <text evidence="3">Belongs to the bacterial microcompartments protein family.</text>
</comment>
<keyword evidence="7" id="KW-1185">Reference proteome</keyword>
<name>A0AAC9WGC1_9CLOT</name>
<dbReference type="PROSITE" id="PS51930">
    <property type="entry name" value="BMC_2"/>
    <property type="match status" value="1"/>
</dbReference>
<dbReference type="InterPro" id="IPR044872">
    <property type="entry name" value="CcmK/CsoS1_BMC"/>
</dbReference>
<dbReference type="Gene3D" id="3.30.70.1710">
    <property type="match status" value="1"/>
</dbReference>
<reference evidence="6 8" key="2">
    <citation type="submission" date="2017-03" db="EMBL/GenBank/DDBJ databases">
        <title>Complete sequence of Clostridium formicaceticum DSM 92.</title>
        <authorList>
            <person name="Poehlein A."/>
            <person name="Karl M."/>
            <person name="Bengelsdorf F.R."/>
            <person name="Duerre P."/>
            <person name="Daniel R."/>
        </authorList>
    </citation>
    <scope>NUCLEOTIDE SEQUENCE [LARGE SCALE GENOMIC DNA]</scope>
    <source>
        <strain evidence="6 8">DSM 92</strain>
    </source>
</reference>
<evidence type="ECO:0000313" key="7">
    <source>
        <dbReference type="Proteomes" id="UP000177894"/>
    </source>
</evidence>
<accession>A0AAC9WGC1</accession>
<dbReference type="InterPro" id="IPR000249">
    <property type="entry name" value="BMC_dom"/>
</dbReference>
<dbReference type="InterPro" id="IPR037233">
    <property type="entry name" value="CcmK-like_sf"/>
</dbReference>
<dbReference type="CDD" id="cd07045">
    <property type="entry name" value="BMC_CcmK_like"/>
    <property type="match status" value="1"/>
</dbReference>
<comment type="subcellular location">
    <subcellularLocation>
        <location evidence="1">Bacterial microcompartment</location>
    </subcellularLocation>
</comment>
<dbReference type="SMART" id="SM00877">
    <property type="entry name" value="BMC"/>
    <property type="match status" value="1"/>
</dbReference>
<protein>
    <submittedName>
        <fullName evidence="6">Propanediol utilization protein PduA</fullName>
    </submittedName>
</protein>
<dbReference type="RefSeq" id="WP_070969972.1">
    <property type="nucleotide sequence ID" value="NZ_CP017603.1"/>
</dbReference>
<proteinExistence type="inferred from homology"/>
<evidence type="ECO:0000313" key="6">
    <source>
        <dbReference type="EMBL" id="ARE87644.1"/>
    </source>
</evidence>
<evidence type="ECO:0000313" key="8">
    <source>
        <dbReference type="Proteomes" id="UP000192478"/>
    </source>
</evidence>
<dbReference type="Proteomes" id="UP000192478">
    <property type="component" value="Chromosome"/>
</dbReference>
<dbReference type="GO" id="GO:0031469">
    <property type="term" value="C:bacterial microcompartment"/>
    <property type="evidence" value="ECO:0007669"/>
    <property type="project" value="UniProtKB-SubCell"/>
</dbReference>
<gene>
    <name evidence="6" type="primary">pduA_3</name>
    <name evidence="5" type="ORF">BJL90_15505</name>
    <name evidence="6" type="ORF">CLFO_20440</name>
</gene>
<keyword evidence="2" id="KW-1283">Bacterial microcompartment</keyword>
<dbReference type="Pfam" id="PF00936">
    <property type="entry name" value="BMC"/>
    <property type="match status" value="1"/>
</dbReference>
<evidence type="ECO:0000256" key="3">
    <source>
        <dbReference type="PROSITE-ProRule" id="PRU01278"/>
    </source>
</evidence>
<dbReference type="PANTHER" id="PTHR33941:SF11">
    <property type="entry name" value="BACTERIAL MICROCOMPARTMENT SHELL PROTEIN PDUJ"/>
    <property type="match status" value="1"/>
</dbReference>
<sequence length="147" mass="15648">MDNQALGLIEVIGMTGAIEAADVCVKSANVQLIGYELSTGGLVTVKVQGNIGAVKSAIDAAKISASKISQVLATLIIPRPAEGIESMIKTKTSIPENEDSKDFCEIDEKQYINISDAKEMIAASDIVEKTFLKTDDATNDDDGEKKR</sequence>
<evidence type="ECO:0000313" key="5">
    <source>
        <dbReference type="EMBL" id="AOY77129.1"/>
    </source>
</evidence>
<dbReference type="EMBL" id="CP020559">
    <property type="protein sequence ID" value="ARE87644.1"/>
    <property type="molecule type" value="Genomic_DNA"/>
</dbReference>
<dbReference type="PANTHER" id="PTHR33941">
    <property type="entry name" value="PROPANEDIOL UTILIZATION PROTEIN PDUA"/>
    <property type="match status" value="1"/>
</dbReference>
<evidence type="ECO:0000256" key="1">
    <source>
        <dbReference type="ARBA" id="ARBA00024322"/>
    </source>
</evidence>
<dbReference type="KEGG" id="cfm:BJL90_15505"/>
<organism evidence="6 8">
    <name type="scientific">Clostridium formicaceticum</name>
    <dbReference type="NCBI Taxonomy" id="1497"/>
    <lineage>
        <taxon>Bacteria</taxon>
        <taxon>Bacillati</taxon>
        <taxon>Bacillota</taxon>
        <taxon>Clostridia</taxon>
        <taxon>Eubacteriales</taxon>
        <taxon>Clostridiaceae</taxon>
        <taxon>Clostridium</taxon>
    </lineage>
</organism>
<dbReference type="SUPFAM" id="SSF143414">
    <property type="entry name" value="CcmK-like"/>
    <property type="match status" value="1"/>
</dbReference>
<dbReference type="InterPro" id="IPR050575">
    <property type="entry name" value="BMC_shell"/>
</dbReference>
<dbReference type="EMBL" id="CP017603">
    <property type="protein sequence ID" value="AOY77129.1"/>
    <property type="molecule type" value="Genomic_DNA"/>
</dbReference>
<dbReference type="AlphaFoldDB" id="A0AAC9WGC1"/>
<dbReference type="Proteomes" id="UP000177894">
    <property type="component" value="Chromosome"/>
</dbReference>
<evidence type="ECO:0000259" key="4">
    <source>
        <dbReference type="PROSITE" id="PS51930"/>
    </source>
</evidence>
<feature type="domain" description="BMC" evidence="4">
    <location>
        <begin position="5"/>
        <end position="89"/>
    </location>
</feature>